<name>A0A9W9PUW1_9EURO</name>
<evidence type="ECO:0000313" key="3">
    <source>
        <dbReference type="EMBL" id="KAJ5308003.1"/>
    </source>
</evidence>
<organism evidence="3 4">
    <name type="scientific">Penicillium atrosanguineum</name>
    <dbReference type="NCBI Taxonomy" id="1132637"/>
    <lineage>
        <taxon>Eukaryota</taxon>
        <taxon>Fungi</taxon>
        <taxon>Dikarya</taxon>
        <taxon>Ascomycota</taxon>
        <taxon>Pezizomycotina</taxon>
        <taxon>Eurotiomycetes</taxon>
        <taxon>Eurotiomycetidae</taxon>
        <taxon>Eurotiales</taxon>
        <taxon>Aspergillaceae</taxon>
        <taxon>Penicillium</taxon>
    </lineage>
</organism>
<dbReference type="AlphaFoldDB" id="A0A9W9PUW1"/>
<feature type="region of interest" description="Disordered" evidence="1">
    <location>
        <begin position="1"/>
        <end position="61"/>
    </location>
</feature>
<proteinExistence type="predicted"/>
<reference evidence="3" key="2">
    <citation type="journal article" date="2023" name="IMA Fungus">
        <title>Comparative genomic study of the Penicillium genus elucidates a diverse pangenome and 15 lateral gene transfer events.</title>
        <authorList>
            <person name="Petersen C."/>
            <person name="Sorensen T."/>
            <person name="Nielsen M.R."/>
            <person name="Sondergaard T.E."/>
            <person name="Sorensen J.L."/>
            <person name="Fitzpatrick D.A."/>
            <person name="Frisvad J.C."/>
            <person name="Nielsen K.L."/>
        </authorList>
    </citation>
    <scope>NUCLEOTIDE SEQUENCE</scope>
    <source>
        <strain evidence="3">IBT 21472</strain>
    </source>
</reference>
<dbReference type="OrthoDB" id="4365484at2759"/>
<accession>A0A9W9PUW1</accession>
<evidence type="ECO:0000256" key="2">
    <source>
        <dbReference type="SAM" id="Phobius"/>
    </source>
</evidence>
<evidence type="ECO:0000256" key="1">
    <source>
        <dbReference type="SAM" id="MobiDB-lite"/>
    </source>
</evidence>
<sequence>MEDQTPQNPELHRRNNYSIRRKPLHDENAKTSGSEEENQSPAPESPAPAPKEDSEPSTRQGTGIQAIIKSIWTFLNFPVVANAFSAFILIQCTIAIMEKRQAARNADKDRDYMALLVVVNKFTNQVNYLTEKVEAMAQNLE</sequence>
<dbReference type="Proteomes" id="UP001147746">
    <property type="component" value="Unassembled WGS sequence"/>
</dbReference>
<reference evidence="3" key="1">
    <citation type="submission" date="2022-12" db="EMBL/GenBank/DDBJ databases">
        <authorList>
            <person name="Petersen C."/>
        </authorList>
    </citation>
    <scope>NUCLEOTIDE SEQUENCE</scope>
    <source>
        <strain evidence="3">IBT 21472</strain>
    </source>
</reference>
<protein>
    <submittedName>
        <fullName evidence="3">Uncharacterized protein</fullName>
    </submittedName>
</protein>
<comment type="caution">
    <text evidence="3">The sequence shown here is derived from an EMBL/GenBank/DDBJ whole genome shotgun (WGS) entry which is preliminary data.</text>
</comment>
<evidence type="ECO:0000313" key="4">
    <source>
        <dbReference type="Proteomes" id="UP001147746"/>
    </source>
</evidence>
<gene>
    <name evidence="3" type="ORF">N7476_008659</name>
</gene>
<keyword evidence="4" id="KW-1185">Reference proteome</keyword>
<dbReference type="EMBL" id="JAPZBO010000008">
    <property type="protein sequence ID" value="KAJ5308003.1"/>
    <property type="molecule type" value="Genomic_DNA"/>
</dbReference>
<keyword evidence="2" id="KW-1133">Transmembrane helix</keyword>
<feature type="transmembrane region" description="Helical" evidence="2">
    <location>
        <begin position="79"/>
        <end position="97"/>
    </location>
</feature>
<keyword evidence="2" id="KW-0472">Membrane</keyword>
<keyword evidence="2" id="KW-0812">Transmembrane</keyword>